<gene>
    <name evidence="1" type="ORF">K3G22_06220</name>
</gene>
<evidence type="ECO:0000313" key="1">
    <source>
        <dbReference type="EMBL" id="QYX74008.1"/>
    </source>
</evidence>
<dbReference type="RefSeq" id="WP_025007437.1">
    <property type="nucleotide sequence ID" value="NZ_BMPK01000002.1"/>
</dbReference>
<accession>A0ABX8XF68</accession>
<dbReference type="Proteomes" id="UP000827084">
    <property type="component" value="Chromosome"/>
</dbReference>
<keyword evidence="2" id="KW-1185">Reference proteome</keyword>
<evidence type="ECO:0000313" key="2">
    <source>
        <dbReference type="Proteomes" id="UP000827084"/>
    </source>
</evidence>
<name>A0ABX8XF68_SHEPU</name>
<sequence>MKSNVVQHQTDISADIKLSEGIITLCQRGDEFYTRAISLVDDYNLQRILRVQSSVYKRLLIRLSLPQDYPSTGNITNQQVNPYAQVETLLEQHVISVAIAALIEIEQQVLTQLKRAVKQAHHPHLTCQLAEGTAWLQISCDAMQSLHNP</sequence>
<proteinExistence type="predicted"/>
<protein>
    <submittedName>
        <fullName evidence="1">Uncharacterized protein</fullName>
    </submittedName>
</protein>
<dbReference type="EMBL" id="CP080635">
    <property type="protein sequence ID" value="QYX74008.1"/>
    <property type="molecule type" value="Genomic_DNA"/>
</dbReference>
<reference evidence="1 2" key="1">
    <citation type="submission" date="2021-08" db="EMBL/GenBank/DDBJ databases">
        <title>Shewanella putrefaciens YZ-J, complete genome.</title>
        <authorList>
            <person name="Yi Z."/>
        </authorList>
    </citation>
    <scope>NUCLEOTIDE SEQUENCE [LARGE SCALE GENOMIC DNA]</scope>
    <source>
        <strain evidence="1 2">YZ-J</strain>
    </source>
</reference>
<organism evidence="1 2">
    <name type="scientific">Shewanella putrefaciens</name>
    <name type="common">Pseudomonas putrefaciens</name>
    <dbReference type="NCBI Taxonomy" id="24"/>
    <lineage>
        <taxon>Bacteria</taxon>
        <taxon>Pseudomonadati</taxon>
        <taxon>Pseudomonadota</taxon>
        <taxon>Gammaproteobacteria</taxon>
        <taxon>Alteromonadales</taxon>
        <taxon>Shewanellaceae</taxon>
        <taxon>Shewanella</taxon>
    </lineage>
</organism>
<dbReference type="GeneID" id="67442838"/>